<dbReference type="PANTHER" id="PTHR22600:SF57">
    <property type="entry name" value="BETA-N-ACETYLHEXOSAMINIDASE"/>
    <property type="match status" value="1"/>
</dbReference>
<dbReference type="GO" id="GO:0005975">
    <property type="term" value="P:carbohydrate metabolic process"/>
    <property type="evidence" value="ECO:0007669"/>
    <property type="project" value="InterPro"/>
</dbReference>
<dbReference type="EMBL" id="CAJNJA010024319">
    <property type="protein sequence ID" value="CAE7524748.1"/>
    <property type="molecule type" value="Genomic_DNA"/>
</dbReference>
<feature type="domain" description="Glycoside hydrolase family 20 catalytic" evidence="6">
    <location>
        <begin position="1"/>
        <end position="232"/>
    </location>
</feature>
<dbReference type="EC" id="3.2.1.52" evidence="3"/>
<evidence type="ECO:0000313" key="7">
    <source>
        <dbReference type="EMBL" id="CAE7524748.1"/>
    </source>
</evidence>
<evidence type="ECO:0000256" key="4">
    <source>
        <dbReference type="ARBA" id="ARBA00022801"/>
    </source>
</evidence>
<dbReference type="Gene3D" id="3.20.20.80">
    <property type="entry name" value="Glycosidases"/>
    <property type="match status" value="1"/>
</dbReference>
<evidence type="ECO:0000256" key="3">
    <source>
        <dbReference type="ARBA" id="ARBA00012663"/>
    </source>
</evidence>
<evidence type="ECO:0000259" key="6">
    <source>
        <dbReference type="Pfam" id="PF00728"/>
    </source>
</evidence>
<dbReference type="AlphaFoldDB" id="A0A812TFW6"/>
<feature type="active site" description="Proton donor" evidence="5">
    <location>
        <position position="69"/>
    </location>
</feature>
<gene>
    <name evidence="7" type="primary">nahA</name>
    <name evidence="7" type="ORF">SNEC2469_LOCUS15034</name>
</gene>
<evidence type="ECO:0000256" key="2">
    <source>
        <dbReference type="ARBA" id="ARBA00006285"/>
    </source>
</evidence>
<evidence type="ECO:0000256" key="5">
    <source>
        <dbReference type="PIRSR" id="PIRSR625705-1"/>
    </source>
</evidence>
<evidence type="ECO:0000313" key="8">
    <source>
        <dbReference type="Proteomes" id="UP000601435"/>
    </source>
</evidence>
<dbReference type="InterPro" id="IPR017853">
    <property type="entry name" value="GH"/>
</dbReference>
<dbReference type="Pfam" id="PF00728">
    <property type="entry name" value="Glyco_hydro_20"/>
    <property type="match status" value="1"/>
</dbReference>
<dbReference type="PRINTS" id="PR00738">
    <property type="entry name" value="GLHYDRLASE20"/>
</dbReference>
<name>A0A812TFW6_9DINO</name>
<dbReference type="InterPro" id="IPR025705">
    <property type="entry name" value="Beta_hexosaminidase_sua/sub"/>
</dbReference>
<comment type="similarity">
    <text evidence="2">Belongs to the glycosyl hydrolase 20 family.</text>
</comment>
<dbReference type="OrthoDB" id="428480at2759"/>
<protein>
    <recommendedName>
        <fullName evidence="3">beta-N-acetylhexosaminidase</fullName>
        <ecNumber evidence="3">3.2.1.52</ecNumber>
    </recommendedName>
</protein>
<comment type="caution">
    <text evidence="7">The sequence shown here is derived from an EMBL/GenBank/DDBJ whole genome shotgun (WGS) entry which is preliminary data.</text>
</comment>
<sequence length="457" mass="50518">MPSHVLAVLSVYPELACRSGPFQVPVSREGIYKELLCVGKASTLQFAADVLTDVAALFPGRYIHVGGDEAVFDAWQESEHVRAFAGHAGLRNLGPDILEAWFCAVGKILKELGKQPIMWDDHFENRPWCTRLCPNAEEDWIVQAWKMQPPVGDGMAADPTFPFRSISSSMKVAYLDYPLASIDFNRTLEMLPSTGPRMLGGCATMWTEDTVPNAVGAKVYPRYLGIAERLWGGIVDARHPRALDEDLLTAAKAHCSPQGLLSTDLGFACGRFEPMESIRSPVFKNATISSSMEAFSPAFSEDRAIDTSDESYFWAVAPKAGDYMDVTFRAEDSQHHGLVKGNDASFSAKWLRRLTIKTGSKDRPGDQLLKGMTKVMQWSQDPATGKRERSWVALCSFDRGICDAPHNVLANGPISSIRILVLQDQEKWMTMPAVLAARLQWKEPRAGRGSCKVARSM</sequence>
<comment type="catalytic activity">
    <reaction evidence="1">
        <text>Hydrolysis of terminal non-reducing N-acetyl-D-hexosamine residues in N-acetyl-beta-D-hexosaminides.</text>
        <dbReference type="EC" id="3.2.1.52"/>
    </reaction>
</comment>
<dbReference type="Proteomes" id="UP000601435">
    <property type="component" value="Unassembled WGS sequence"/>
</dbReference>
<dbReference type="GO" id="GO:0004563">
    <property type="term" value="F:beta-N-acetylhexosaminidase activity"/>
    <property type="evidence" value="ECO:0007669"/>
    <property type="project" value="UniProtKB-EC"/>
</dbReference>
<dbReference type="SUPFAM" id="SSF51445">
    <property type="entry name" value="(Trans)glycosidases"/>
    <property type="match status" value="1"/>
</dbReference>
<reference evidence="7" key="1">
    <citation type="submission" date="2021-02" db="EMBL/GenBank/DDBJ databases">
        <authorList>
            <person name="Dougan E. K."/>
            <person name="Rhodes N."/>
            <person name="Thang M."/>
            <person name="Chan C."/>
        </authorList>
    </citation>
    <scope>NUCLEOTIDE SEQUENCE</scope>
</reference>
<dbReference type="GO" id="GO:0016020">
    <property type="term" value="C:membrane"/>
    <property type="evidence" value="ECO:0007669"/>
    <property type="project" value="TreeGrafter"/>
</dbReference>
<dbReference type="PANTHER" id="PTHR22600">
    <property type="entry name" value="BETA-HEXOSAMINIDASE"/>
    <property type="match status" value="1"/>
</dbReference>
<keyword evidence="4" id="KW-0378">Hydrolase</keyword>
<keyword evidence="8" id="KW-1185">Reference proteome</keyword>
<dbReference type="GO" id="GO:0030203">
    <property type="term" value="P:glycosaminoglycan metabolic process"/>
    <property type="evidence" value="ECO:0007669"/>
    <property type="project" value="TreeGrafter"/>
</dbReference>
<proteinExistence type="inferred from homology"/>
<organism evidence="7 8">
    <name type="scientific">Symbiodinium necroappetens</name>
    <dbReference type="NCBI Taxonomy" id="1628268"/>
    <lineage>
        <taxon>Eukaryota</taxon>
        <taxon>Sar</taxon>
        <taxon>Alveolata</taxon>
        <taxon>Dinophyceae</taxon>
        <taxon>Suessiales</taxon>
        <taxon>Symbiodiniaceae</taxon>
        <taxon>Symbiodinium</taxon>
    </lineage>
</organism>
<dbReference type="InterPro" id="IPR015883">
    <property type="entry name" value="Glyco_hydro_20_cat"/>
</dbReference>
<evidence type="ECO:0000256" key="1">
    <source>
        <dbReference type="ARBA" id="ARBA00001231"/>
    </source>
</evidence>
<accession>A0A812TFW6</accession>